<proteinExistence type="predicted"/>
<organism evidence="1 2">
    <name type="scientific">Candidatus Kaiserbacteria bacterium RIFCSPHIGHO2_01_FULL_54_36</name>
    <dbReference type="NCBI Taxonomy" id="1798482"/>
    <lineage>
        <taxon>Bacteria</taxon>
        <taxon>Candidatus Kaiseribacteriota</taxon>
    </lineage>
</organism>
<dbReference type="Pfam" id="PF13384">
    <property type="entry name" value="HTH_23"/>
    <property type="match status" value="1"/>
</dbReference>
<evidence type="ECO:0000313" key="2">
    <source>
        <dbReference type="Proteomes" id="UP000178370"/>
    </source>
</evidence>
<protein>
    <submittedName>
        <fullName evidence="1">Uncharacterized protein</fullName>
    </submittedName>
</protein>
<name>A0A1F6CP27_9BACT</name>
<reference evidence="1 2" key="1">
    <citation type="journal article" date="2016" name="Nat. Commun.">
        <title>Thousands of microbial genomes shed light on interconnected biogeochemical processes in an aquifer system.</title>
        <authorList>
            <person name="Anantharaman K."/>
            <person name="Brown C.T."/>
            <person name="Hug L.A."/>
            <person name="Sharon I."/>
            <person name="Castelle C.J."/>
            <person name="Probst A.J."/>
            <person name="Thomas B.C."/>
            <person name="Singh A."/>
            <person name="Wilkins M.J."/>
            <person name="Karaoz U."/>
            <person name="Brodie E.L."/>
            <person name="Williams K.H."/>
            <person name="Hubbard S.S."/>
            <person name="Banfield J.F."/>
        </authorList>
    </citation>
    <scope>NUCLEOTIDE SEQUENCE [LARGE SCALE GENOMIC DNA]</scope>
</reference>
<accession>A0A1F6CP27</accession>
<gene>
    <name evidence="1" type="ORF">A2763_02865</name>
</gene>
<dbReference type="Proteomes" id="UP000178370">
    <property type="component" value="Unassembled WGS sequence"/>
</dbReference>
<sequence length="219" mass="25135">MKSEEKKKAILLREQGGSIKEIARDLGVAVSSVSLWVRSIVLSSRQRQLLTKRGFSVDAIEKRRTARIGRTQRQRQELMDTASKMIKRLSQRELWLIGIALYWGEGGKTNHGAARISNSDPAVIQIMMRFFREICKVPDEKFNGHVHTFSHLNAEVAERYWSGITGISRNKFYKTYSKPSIASKGKKDSLPYGTFQIYVNNTKLFFTIMGWIERLKTFG</sequence>
<comment type="caution">
    <text evidence="1">The sequence shown here is derived from an EMBL/GenBank/DDBJ whole genome shotgun (WGS) entry which is preliminary data.</text>
</comment>
<dbReference type="EMBL" id="MFKV01000005">
    <property type="protein sequence ID" value="OGG50949.1"/>
    <property type="molecule type" value="Genomic_DNA"/>
</dbReference>
<evidence type="ECO:0000313" key="1">
    <source>
        <dbReference type="EMBL" id="OGG50949.1"/>
    </source>
</evidence>
<dbReference type="AlphaFoldDB" id="A0A1F6CP27"/>
<dbReference type="STRING" id="1798482.A2763_02865"/>